<dbReference type="InterPro" id="IPR024232">
    <property type="entry name" value="SpoIIIAH"/>
</dbReference>
<evidence type="ECO:0000313" key="3">
    <source>
        <dbReference type="EMBL" id="KON95593.1"/>
    </source>
</evidence>
<evidence type="ECO:0000313" key="4">
    <source>
        <dbReference type="EMBL" id="SDI31266.1"/>
    </source>
</evidence>
<keyword evidence="2" id="KW-1133">Transmembrane helix</keyword>
<dbReference type="RefSeq" id="WP_043066145.1">
    <property type="nucleotide sequence ID" value="NZ_BJOA01000029.1"/>
</dbReference>
<dbReference type="Proteomes" id="UP000182836">
    <property type="component" value="Unassembled WGS sequence"/>
</dbReference>
<dbReference type="Pfam" id="PF12685">
    <property type="entry name" value="SpoIIIAH"/>
    <property type="match status" value="1"/>
</dbReference>
<protein>
    <submittedName>
        <fullName evidence="4">Stage III sporulation protein AH</fullName>
    </submittedName>
</protein>
<keyword evidence="5" id="KW-1185">Reference proteome</keyword>
<keyword evidence="2" id="KW-0812">Transmembrane</keyword>
<dbReference type="PATRIC" id="fig|47500.12.peg.3380"/>
<dbReference type="Proteomes" id="UP000037269">
    <property type="component" value="Unassembled WGS sequence"/>
</dbReference>
<keyword evidence="2" id="KW-0472">Membrane</keyword>
<dbReference type="EMBL" id="FNED01000003">
    <property type="protein sequence ID" value="SDI31266.1"/>
    <property type="molecule type" value="Genomic_DNA"/>
</dbReference>
<organism evidence="3 5">
    <name type="scientific">Aneurinibacillus migulanus</name>
    <name type="common">Bacillus migulanus</name>
    <dbReference type="NCBI Taxonomy" id="47500"/>
    <lineage>
        <taxon>Bacteria</taxon>
        <taxon>Bacillati</taxon>
        <taxon>Bacillota</taxon>
        <taxon>Bacilli</taxon>
        <taxon>Bacillales</taxon>
        <taxon>Paenibacillaceae</taxon>
        <taxon>Aneurinibacillus group</taxon>
        <taxon>Aneurinibacillus</taxon>
    </lineage>
</organism>
<accession>A0A0D1XTP1</accession>
<evidence type="ECO:0000313" key="6">
    <source>
        <dbReference type="Proteomes" id="UP000182836"/>
    </source>
</evidence>
<dbReference type="AlphaFoldDB" id="A0A0D1XTP1"/>
<dbReference type="STRING" id="47500.AF333_09045"/>
<dbReference type="EMBL" id="LGUG01000004">
    <property type="protein sequence ID" value="KON95593.1"/>
    <property type="molecule type" value="Genomic_DNA"/>
</dbReference>
<gene>
    <name evidence="3" type="ORF">AF333_09045</name>
    <name evidence="4" type="ORF">SAMN04487909_10335</name>
</gene>
<evidence type="ECO:0000313" key="5">
    <source>
        <dbReference type="Proteomes" id="UP000037269"/>
    </source>
</evidence>
<reference evidence="4 6" key="2">
    <citation type="submission" date="2016-10" db="EMBL/GenBank/DDBJ databases">
        <authorList>
            <person name="de Groot N.N."/>
        </authorList>
    </citation>
    <scope>NUCLEOTIDE SEQUENCE [LARGE SCALE GENOMIC DNA]</scope>
    <source>
        <strain evidence="4 6">DSM 2895</strain>
    </source>
</reference>
<dbReference type="OrthoDB" id="2939102at2"/>
<sequence>MVLKKQTVWLLSMLAVLVVLSAYYLVQGPSEQVPVTSKSTNEAAGIPPAPADNKGISVETKQVTPQPEGMPVTTPTDDYFMGYKMQRDAQQEQEIGQFMEVMSNSDAKPAAIAEARKKIEELSALKDNQTQVEELVKSLGNYKDVVVIAKDDMVRVVVQAETLKRDKVVEIIGVVNQHMKVPGKNIVVSYKP</sequence>
<feature type="region of interest" description="Disordered" evidence="1">
    <location>
        <begin position="34"/>
        <end position="73"/>
    </location>
</feature>
<dbReference type="GeneID" id="42305345"/>
<proteinExistence type="predicted"/>
<evidence type="ECO:0000256" key="1">
    <source>
        <dbReference type="SAM" id="MobiDB-lite"/>
    </source>
</evidence>
<feature type="transmembrane region" description="Helical" evidence="2">
    <location>
        <begin position="7"/>
        <end position="26"/>
    </location>
</feature>
<evidence type="ECO:0000256" key="2">
    <source>
        <dbReference type="SAM" id="Phobius"/>
    </source>
</evidence>
<dbReference type="InterPro" id="IPR038503">
    <property type="entry name" value="SpoIIIAH_sf"/>
</dbReference>
<name>A0A0D1XTP1_ANEMI</name>
<dbReference type="Gene3D" id="1.10.287.4300">
    <property type="entry name" value="Stage III sporulation protein AH-like"/>
    <property type="match status" value="1"/>
</dbReference>
<reference evidence="3 5" key="1">
    <citation type="submission" date="2015-07" db="EMBL/GenBank/DDBJ databases">
        <title>Fjat-14205 dsm 2895.</title>
        <authorList>
            <person name="Liu B."/>
            <person name="Wang J."/>
            <person name="Zhu Y."/>
            <person name="Liu G."/>
            <person name="Chen Q."/>
            <person name="Chen Z."/>
            <person name="Lan J."/>
            <person name="Che J."/>
            <person name="Ge C."/>
            <person name="Shi H."/>
            <person name="Pan Z."/>
            <person name="Liu X."/>
        </authorList>
    </citation>
    <scope>NUCLEOTIDE SEQUENCE [LARGE SCALE GENOMIC DNA]</scope>
    <source>
        <strain evidence="3 5">DSM 2895</strain>
    </source>
</reference>